<reference evidence="9 10" key="1">
    <citation type="journal article" date="2006" name="Genome Res.">
        <title>Skewed genomic variability in strains of the toxigenic bacterial pathogen, Clostridium perfringens.</title>
        <authorList>
            <person name="Myers G.S."/>
            <person name="Rasko D.A."/>
            <person name="Cheung J.K."/>
            <person name="Ravel J."/>
            <person name="Seshadri R."/>
            <person name="Deboy R.T."/>
            <person name="Ren Q."/>
            <person name="Varga J."/>
            <person name="Awad M.M."/>
            <person name="Brinkac L.M."/>
            <person name="Daugherty S.C."/>
            <person name="Haft D.H."/>
            <person name="Dodson R.J."/>
            <person name="Madupu R."/>
            <person name="Nelson W.C."/>
            <person name="Rosovitz M.J."/>
            <person name="Sullivan S.A."/>
            <person name="Khouri H."/>
            <person name="Dimitrov G.I."/>
            <person name="Watkins K.L."/>
            <person name="Mulligan S."/>
            <person name="Benton J."/>
            <person name="Radune D."/>
            <person name="Fisher D.J."/>
            <person name="Atkins H.S."/>
            <person name="Hiscox T."/>
            <person name="Jost B.H."/>
            <person name="Billington S.J."/>
            <person name="Songer J.G."/>
            <person name="McClane B.A."/>
            <person name="Titball R.W."/>
            <person name="Rood J.I."/>
            <person name="Melville S.B."/>
            <person name="Paulsen I.T."/>
        </authorList>
    </citation>
    <scope>NUCLEOTIDE SEQUENCE [LARGE SCALE GENOMIC DNA]</scope>
    <source>
        <strain evidence="10">ATCC 13124 / DSM 756 / JCM 1290 / NCIMB 6125 / NCTC 8237 / S 107 / Type A</strain>
    </source>
</reference>
<dbReference type="PROSITE" id="PS01124">
    <property type="entry name" value="HTH_ARAC_FAMILY_2"/>
    <property type="match status" value="1"/>
</dbReference>
<dbReference type="PROSITE" id="PS00041">
    <property type="entry name" value="HTH_ARAC_FAMILY_1"/>
    <property type="match status" value="1"/>
</dbReference>
<dbReference type="HOGENOM" id="CLU_000445_5_1_9"/>
<feature type="modified residue" description="4-aspartylphosphate" evidence="6">
    <location>
        <position position="54"/>
    </location>
</feature>
<dbReference type="GO" id="GO:0000160">
    <property type="term" value="P:phosphorelay signal transduction system"/>
    <property type="evidence" value="ECO:0007669"/>
    <property type="project" value="InterPro"/>
</dbReference>
<evidence type="ECO:0000259" key="7">
    <source>
        <dbReference type="PROSITE" id="PS01124"/>
    </source>
</evidence>
<dbReference type="SMART" id="SM00448">
    <property type="entry name" value="REC"/>
    <property type="match status" value="1"/>
</dbReference>
<dbReference type="STRING" id="195103.CPF_1172"/>
<evidence type="ECO:0000313" key="9">
    <source>
        <dbReference type="EMBL" id="ABG84366.1"/>
    </source>
</evidence>
<dbReference type="GO" id="GO:0043565">
    <property type="term" value="F:sequence-specific DNA binding"/>
    <property type="evidence" value="ECO:0007669"/>
    <property type="project" value="InterPro"/>
</dbReference>
<dbReference type="Pfam" id="PF00072">
    <property type="entry name" value="Response_reg"/>
    <property type="match status" value="1"/>
</dbReference>
<dbReference type="InterPro" id="IPR020449">
    <property type="entry name" value="Tscrpt_reg_AraC-type_HTH"/>
</dbReference>
<evidence type="ECO:0000256" key="4">
    <source>
        <dbReference type="ARBA" id="ARBA00023163"/>
    </source>
</evidence>
<dbReference type="PROSITE" id="PS50110">
    <property type="entry name" value="RESPONSE_REGULATORY"/>
    <property type="match status" value="1"/>
</dbReference>
<dbReference type="Gene3D" id="1.10.10.60">
    <property type="entry name" value="Homeodomain-like"/>
    <property type="match status" value="2"/>
</dbReference>
<organism evidence="9 10">
    <name type="scientific">Clostridium perfringens (strain ATCC 13124 / DSM 756 / JCM 1290 / NCIMB 6125 / NCTC 8237 / Type A)</name>
    <dbReference type="NCBI Taxonomy" id="195103"/>
    <lineage>
        <taxon>Bacteria</taxon>
        <taxon>Bacillati</taxon>
        <taxon>Bacillota</taxon>
        <taxon>Clostridia</taxon>
        <taxon>Eubacteriales</taxon>
        <taxon>Clostridiaceae</taxon>
        <taxon>Clostridium</taxon>
    </lineage>
</organism>
<dbReference type="Gene3D" id="3.40.50.2300">
    <property type="match status" value="1"/>
</dbReference>
<dbReference type="KEGG" id="cpf:CPF_1172"/>
<dbReference type="Proteomes" id="UP000001823">
    <property type="component" value="Chromosome"/>
</dbReference>
<proteinExistence type="predicted"/>
<dbReference type="InterPro" id="IPR018062">
    <property type="entry name" value="HTH_AraC-typ_CS"/>
</dbReference>
<evidence type="ECO:0000256" key="3">
    <source>
        <dbReference type="ARBA" id="ARBA00023125"/>
    </source>
</evidence>
<keyword evidence="4" id="KW-0804">Transcription</keyword>
<feature type="domain" description="Response regulatory" evidence="8">
    <location>
        <begin position="3"/>
        <end position="119"/>
    </location>
</feature>
<dbReference type="AlphaFoldDB" id="A0A0H2YU69"/>
<evidence type="ECO:0000259" key="8">
    <source>
        <dbReference type="PROSITE" id="PS50110"/>
    </source>
</evidence>
<dbReference type="InterPro" id="IPR001789">
    <property type="entry name" value="Sig_transdc_resp-reg_receiver"/>
</dbReference>
<evidence type="ECO:0000313" key="10">
    <source>
        <dbReference type="Proteomes" id="UP000001823"/>
    </source>
</evidence>
<dbReference type="InterPro" id="IPR009057">
    <property type="entry name" value="Homeodomain-like_sf"/>
</dbReference>
<dbReference type="InterPro" id="IPR018060">
    <property type="entry name" value="HTH_AraC"/>
</dbReference>
<dbReference type="EMBL" id="CP000246">
    <property type="protein sequence ID" value="ABG84366.1"/>
    <property type="molecule type" value="Genomic_DNA"/>
</dbReference>
<gene>
    <name evidence="9" type="ordered locus">CPF_1172</name>
</gene>
<dbReference type="Pfam" id="PF12833">
    <property type="entry name" value="HTH_18"/>
    <property type="match status" value="1"/>
</dbReference>
<dbReference type="RefSeq" id="WP_003451987.1">
    <property type="nucleotide sequence ID" value="NC_008261.1"/>
</dbReference>
<evidence type="ECO:0000256" key="2">
    <source>
        <dbReference type="ARBA" id="ARBA00023015"/>
    </source>
</evidence>
<dbReference type="SMART" id="SM00342">
    <property type="entry name" value="HTH_ARAC"/>
    <property type="match status" value="1"/>
</dbReference>
<evidence type="ECO:0000256" key="1">
    <source>
        <dbReference type="ARBA" id="ARBA00018672"/>
    </source>
</evidence>
<evidence type="ECO:0000256" key="5">
    <source>
        <dbReference type="ARBA" id="ARBA00024867"/>
    </source>
</evidence>
<dbReference type="PRINTS" id="PR00032">
    <property type="entry name" value="HTHARAC"/>
</dbReference>
<keyword evidence="2" id="KW-0805">Transcription regulation</keyword>
<accession>A0A0H2YU69</accession>
<dbReference type="SUPFAM" id="SSF52172">
    <property type="entry name" value="CheY-like"/>
    <property type="match status" value="1"/>
</dbReference>
<dbReference type="PaxDb" id="195103-CPF_1172"/>
<name>A0A0H2YU69_CLOP1</name>
<dbReference type="PANTHER" id="PTHR43280:SF28">
    <property type="entry name" value="HTH-TYPE TRANSCRIPTIONAL ACTIVATOR RHAS"/>
    <property type="match status" value="1"/>
</dbReference>
<dbReference type="eggNOG" id="COG2207">
    <property type="taxonomic scope" value="Bacteria"/>
</dbReference>
<dbReference type="GO" id="GO:0003700">
    <property type="term" value="F:DNA-binding transcription factor activity"/>
    <property type="evidence" value="ECO:0007669"/>
    <property type="project" value="InterPro"/>
</dbReference>
<feature type="domain" description="HTH araC/xylS-type" evidence="7">
    <location>
        <begin position="152"/>
        <end position="250"/>
    </location>
</feature>
<dbReference type="InterPro" id="IPR011006">
    <property type="entry name" value="CheY-like_superfamily"/>
</dbReference>
<dbReference type="PANTHER" id="PTHR43280">
    <property type="entry name" value="ARAC-FAMILY TRANSCRIPTIONAL REGULATOR"/>
    <property type="match status" value="1"/>
</dbReference>
<dbReference type="CDD" id="cd17536">
    <property type="entry name" value="REC_YesN-like"/>
    <property type="match status" value="1"/>
</dbReference>
<dbReference type="eggNOG" id="COG4753">
    <property type="taxonomic scope" value="Bacteria"/>
</dbReference>
<keyword evidence="6" id="KW-0597">Phosphoprotein</keyword>
<keyword evidence="10" id="KW-1185">Reference proteome</keyword>
<protein>
    <recommendedName>
        <fullName evidence="1">Stage 0 sporulation protein A homolog</fullName>
    </recommendedName>
</protein>
<dbReference type="SUPFAM" id="SSF46689">
    <property type="entry name" value="Homeodomain-like"/>
    <property type="match status" value="2"/>
</dbReference>
<keyword evidence="3 9" id="KW-0238">DNA-binding</keyword>
<evidence type="ECO:0000256" key="6">
    <source>
        <dbReference type="PROSITE-ProRule" id="PRU00169"/>
    </source>
</evidence>
<comment type="function">
    <text evidence="5">May play the central regulatory role in sporulation. It may be an element of the effector pathway responsible for the activation of sporulation genes in response to nutritional stress. Spo0A may act in concert with spo0H (a sigma factor) to control the expression of some genes that are critical to the sporulation process.</text>
</comment>
<sequence length="250" mass="28831">MFSIMVADDEQLERRVLTSILKKNVRVKEIIEAKNGKEALELNREFNPDIIIMDIKMPGINGIKALELIKNENPNKEIIMLTAYDDFEFIHKVLVLGGSDYIIKPIKPDKLMEIVDNIMDKIENKNIELGVKSHSDEKTLDRNLTNEEKIVDKVSKYIDDNMDKMLKLEELASICNLSPGYFSRVFKKETGKTVITYINEKKVERAKKLLKESKDPIINISLDLGFDDCGYFIRVFKKITGLTPKAFREE</sequence>